<dbReference type="OrthoDB" id="2228at2759"/>
<gene>
    <name evidence="2" type="ORF">SARC_15241</name>
</gene>
<dbReference type="RefSeq" id="XP_014146109.1">
    <property type="nucleotide sequence ID" value="XM_014290634.1"/>
</dbReference>
<dbReference type="GO" id="GO:0016192">
    <property type="term" value="P:vesicle-mediated transport"/>
    <property type="evidence" value="ECO:0007669"/>
    <property type="project" value="InterPro"/>
</dbReference>
<comment type="similarity">
    <text evidence="1">Belongs to the STXBP/unc-18/SEC1 family.</text>
</comment>
<evidence type="ECO:0000313" key="3">
    <source>
        <dbReference type="Proteomes" id="UP000054560"/>
    </source>
</evidence>
<dbReference type="PANTHER" id="PTHR11679">
    <property type="entry name" value="VESICLE PROTEIN SORTING-ASSOCIATED"/>
    <property type="match status" value="1"/>
</dbReference>
<accession>A0A0L0F642</accession>
<keyword evidence="3" id="KW-1185">Reference proteome</keyword>
<dbReference type="InterPro" id="IPR001619">
    <property type="entry name" value="Sec1-like"/>
</dbReference>
<evidence type="ECO:0000256" key="1">
    <source>
        <dbReference type="ARBA" id="ARBA00009884"/>
    </source>
</evidence>
<dbReference type="Proteomes" id="UP000054560">
    <property type="component" value="Unassembled WGS sequence"/>
</dbReference>
<dbReference type="Gene3D" id="3.90.830.10">
    <property type="entry name" value="Syntaxin Binding Protein 1, Chain A, domain 2"/>
    <property type="match status" value="1"/>
</dbReference>
<dbReference type="eggNOG" id="KOG1300">
    <property type="taxonomic scope" value="Eukaryota"/>
</dbReference>
<dbReference type="InterPro" id="IPR027482">
    <property type="entry name" value="Sec1-like_dom2"/>
</dbReference>
<feature type="non-terminal residue" evidence="2">
    <location>
        <position position="136"/>
    </location>
</feature>
<dbReference type="EMBL" id="KQ247406">
    <property type="protein sequence ID" value="KNC72207.1"/>
    <property type="molecule type" value="Genomic_DNA"/>
</dbReference>
<evidence type="ECO:0000313" key="2">
    <source>
        <dbReference type="EMBL" id="KNC72207.1"/>
    </source>
</evidence>
<organism evidence="2 3">
    <name type="scientific">Sphaeroforma arctica JP610</name>
    <dbReference type="NCBI Taxonomy" id="667725"/>
    <lineage>
        <taxon>Eukaryota</taxon>
        <taxon>Ichthyosporea</taxon>
        <taxon>Ichthyophonida</taxon>
        <taxon>Sphaeroforma</taxon>
    </lineage>
</organism>
<dbReference type="AlphaFoldDB" id="A0A0L0F642"/>
<protein>
    <submittedName>
        <fullName evidence="2">Uncharacterized protein</fullName>
    </submittedName>
</protein>
<dbReference type="SUPFAM" id="SSF56815">
    <property type="entry name" value="Sec1/munc18-like (SM) proteins"/>
    <property type="match status" value="1"/>
</dbReference>
<dbReference type="Pfam" id="PF00995">
    <property type="entry name" value="Sec1"/>
    <property type="match status" value="1"/>
</dbReference>
<dbReference type="GeneID" id="25915745"/>
<dbReference type="InterPro" id="IPR043127">
    <property type="entry name" value="Sec-1-like_dom3a"/>
</dbReference>
<name>A0A0L0F642_9EUKA</name>
<dbReference type="Gene3D" id="3.40.50.1910">
    <property type="match status" value="1"/>
</dbReference>
<reference evidence="2 3" key="1">
    <citation type="submission" date="2011-02" db="EMBL/GenBank/DDBJ databases">
        <title>The Genome Sequence of Sphaeroforma arctica JP610.</title>
        <authorList>
            <consortium name="The Broad Institute Genome Sequencing Platform"/>
            <person name="Russ C."/>
            <person name="Cuomo C."/>
            <person name="Young S.K."/>
            <person name="Zeng Q."/>
            <person name="Gargeya S."/>
            <person name="Alvarado L."/>
            <person name="Berlin A."/>
            <person name="Chapman S.B."/>
            <person name="Chen Z."/>
            <person name="Freedman E."/>
            <person name="Gellesch M."/>
            <person name="Goldberg J."/>
            <person name="Griggs A."/>
            <person name="Gujja S."/>
            <person name="Heilman E."/>
            <person name="Heiman D."/>
            <person name="Howarth C."/>
            <person name="Mehta T."/>
            <person name="Neiman D."/>
            <person name="Pearson M."/>
            <person name="Roberts A."/>
            <person name="Saif S."/>
            <person name="Shea T."/>
            <person name="Shenoy N."/>
            <person name="Sisk P."/>
            <person name="Stolte C."/>
            <person name="Sykes S."/>
            <person name="White J."/>
            <person name="Yandava C."/>
            <person name="Burger G."/>
            <person name="Gray M.W."/>
            <person name="Holland P.W.H."/>
            <person name="King N."/>
            <person name="Lang F.B.F."/>
            <person name="Roger A.J."/>
            <person name="Ruiz-Trillo I."/>
            <person name="Haas B."/>
            <person name="Nusbaum C."/>
            <person name="Birren B."/>
        </authorList>
    </citation>
    <scope>NUCLEOTIDE SEQUENCE [LARGE SCALE GENOMIC DNA]</scope>
    <source>
        <strain evidence="2 3">JP610</strain>
    </source>
</reference>
<dbReference type="InterPro" id="IPR036045">
    <property type="entry name" value="Sec1-like_sf"/>
</dbReference>
<proteinExistence type="inferred from homology"/>
<sequence>MDFYDAFNTTDTNRFKSGDVAEQLATVCVTLGENPYVCYASSANRAGDLALALQARLDELVADETIKQTGPRGQLLVLDRTVDVISPVLHELTYQAMAYDLLDIDNDVYVHEAKGPAGTKTTQTILGEHDALWPDL</sequence>
<dbReference type="STRING" id="667725.A0A0L0F642"/>